<dbReference type="RefSeq" id="WP_073098506.1">
    <property type="nucleotide sequence ID" value="NZ_QOVL01000005.1"/>
</dbReference>
<name>A0A4Q0PPE0_9FLAO</name>
<reference evidence="1 2" key="1">
    <citation type="submission" date="2018-07" db="EMBL/GenBank/DDBJ databases">
        <title>Leeuwenhoekiella genomics.</title>
        <authorList>
            <person name="Tahon G."/>
            <person name="Willems A."/>
        </authorList>
    </citation>
    <scope>NUCLEOTIDE SEQUENCE [LARGE SCALE GENOMIC DNA]</scope>
    <source>
        <strain evidence="1 2">LMG 1345</strain>
    </source>
</reference>
<gene>
    <name evidence="1" type="ORF">DSL99_1337</name>
</gene>
<proteinExistence type="predicted"/>
<evidence type="ECO:0000313" key="2">
    <source>
        <dbReference type="Proteomes" id="UP000290608"/>
    </source>
</evidence>
<protein>
    <submittedName>
        <fullName evidence="1">Uncharacterized protein</fullName>
    </submittedName>
</protein>
<sequence>MARTLVPVTIKPHLIPFLYQHFKGETARINNKRVKSFIIDMRTPFGKMIRFLAKKKPSKKGCDTTYSIFFSLEEFPRGRQYFGQFYKFESGENSFLHFDQEAIEFINAELEDSLISSMMFFLLGWHQKDGDQGLSKGIQQFCVKYDLFEHGYDVAAVRRRFYRWLEKTDNLFPAG</sequence>
<accession>A0A4Q0PPE0</accession>
<comment type="caution">
    <text evidence="1">The sequence shown here is derived from an EMBL/GenBank/DDBJ whole genome shotgun (WGS) entry which is preliminary data.</text>
</comment>
<dbReference type="STRING" id="1122159.SAMN02745246_01392"/>
<evidence type="ECO:0000313" key="1">
    <source>
        <dbReference type="EMBL" id="RXG32032.1"/>
    </source>
</evidence>
<dbReference type="AlphaFoldDB" id="A0A4Q0PPE0"/>
<dbReference type="Proteomes" id="UP000290608">
    <property type="component" value="Unassembled WGS sequence"/>
</dbReference>
<dbReference type="EMBL" id="QOVL01000005">
    <property type="protein sequence ID" value="RXG32032.1"/>
    <property type="molecule type" value="Genomic_DNA"/>
</dbReference>
<organism evidence="1 2">
    <name type="scientific">Leeuwenhoekiella marinoflava</name>
    <dbReference type="NCBI Taxonomy" id="988"/>
    <lineage>
        <taxon>Bacteria</taxon>
        <taxon>Pseudomonadati</taxon>
        <taxon>Bacteroidota</taxon>
        <taxon>Flavobacteriia</taxon>
        <taxon>Flavobacteriales</taxon>
        <taxon>Flavobacteriaceae</taxon>
        <taxon>Leeuwenhoekiella</taxon>
    </lineage>
</organism>